<keyword evidence="2" id="KW-1185">Reference proteome</keyword>
<evidence type="ECO:0000313" key="1">
    <source>
        <dbReference type="EMBL" id="CAI5447088.1"/>
    </source>
</evidence>
<protein>
    <submittedName>
        <fullName evidence="1">Uncharacterized protein</fullName>
    </submittedName>
</protein>
<comment type="caution">
    <text evidence="1">The sequence shown here is derived from an EMBL/GenBank/DDBJ whole genome shotgun (WGS) entry which is preliminary data.</text>
</comment>
<evidence type="ECO:0000313" key="2">
    <source>
        <dbReference type="Proteomes" id="UP001152747"/>
    </source>
</evidence>
<name>A0A9P1IMJ2_9PELO</name>
<accession>A0A9P1IMJ2</accession>
<sequence>MKLKIGNALNVCSKCVKFKISTSKILLYLDYGNLPSYQINLFSAVSYVAQAAKMEKTECCGTEYDRIWRQFEFLPKQVVKGPQIARQPRKFDCGEAAYGKRGKKLREQ</sequence>
<dbReference type="AlphaFoldDB" id="A0A9P1IMJ2"/>
<proteinExistence type="predicted"/>
<gene>
    <name evidence="1" type="ORF">CAMP_LOCUS9725</name>
</gene>
<dbReference type="Proteomes" id="UP001152747">
    <property type="component" value="Unassembled WGS sequence"/>
</dbReference>
<dbReference type="EMBL" id="CANHGI010000004">
    <property type="protein sequence ID" value="CAI5447088.1"/>
    <property type="molecule type" value="Genomic_DNA"/>
</dbReference>
<organism evidence="1 2">
    <name type="scientific">Caenorhabditis angaria</name>
    <dbReference type="NCBI Taxonomy" id="860376"/>
    <lineage>
        <taxon>Eukaryota</taxon>
        <taxon>Metazoa</taxon>
        <taxon>Ecdysozoa</taxon>
        <taxon>Nematoda</taxon>
        <taxon>Chromadorea</taxon>
        <taxon>Rhabditida</taxon>
        <taxon>Rhabditina</taxon>
        <taxon>Rhabditomorpha</taxon>
        <taxon>Rhabditoidea</taxon>
        <taxon>Rhabditidae</taxon>
        <taxon>Peloderinae</taxon>
        <taxon>Caenorhabditis</taxon>
    </lineage>
</organism>
<reference evidence="1" key="1">
    <citation type="submission" date="2022-11" db="EMBL/GenBank/DDBJ databases">
        <authorList>
            <person name="Kikuchi T."/>
        </authorList>
    </citation>
    <scope>NUCLEOTIDE SEQUENCE</scope>
    <source>
        <strain evidence="1">PS1010</strain>
    </source>
</reference>